<gene>
    <name evidence="3" type="ORF">RT717_20540</name>
</gene>
<organism evidence="3 4">
    <name type="scientific">Imperialibacter roseus</name>
    <dbReference type="NCBI Taxonomy" id="1324217"/>
    <lineage>
        <taxon>Bacteria</taxon>
        <taxon>Pseudomonadati</taxon>
        <taxon>Bacteroidota</taxon>
        <taxon>Cytophagia</taxon>
        <taxon>Cytophagales</taxon>
        <taxon>Flammeovirgaceae</taxon>
        <taxon>Imperialibacter</taxon>
    </lineage>
</organism>
<sequence>MNFLFPQFLWALLALSIPILIHLFNFRRAKKIYFSNVNMLKHVKQTSSSKLKLKHWLVLFSRLATVFFLVMAFAQPFLPSNDGKQLSGDVVLYLDNSQSMSNLTGTEAPGLDISIGMISEVLKAYPRETRFQLITNDFAPFSNHAKSKVDVEELLTELSYSSIVRSPDEIIGRMELGATEKDIYWISDFAYNPEQPVSDGDSVNNFKLLPISFPVSANIFIDTVYLESPFLIEGQTNTLFVSLRNTGEEIKTDMPVKFFVNDIQVGALTTDLVPNGQTTLSFELNMALEDFNRCHLSIDDFPILFDNEFYLTLNQSPRVRIMEIRGRTASSAIGRVFANELLFDLQSFDAGNIDYGSFEDAELLVINEVDQLNSGLEAFIKSSLDNGRTVLIIPSSQSFDSGWANIYSALRQSVQTNLQEIAQPDLNNPFFKNIFEASSEKMEMPAAAMQMSWGNNGGHLLKYRSGAPYLTRANASSGVLYLLASSLAPTSSTFSNNALFVPIMYKMAIGARSTKGRLYYTLDEILLTVNGSEVTDTELYKLSGNGQEIVPGQQAVGANVRLELPRFMMQAGYYDVKFRDELVDALAFNLEKGESQLKPLPEESVLELFNTVEKKEIINVLSPEDLEKNLNERFNGKELWKYALILALAFLLIEVLLLRFL</sequence>
<evidence type="ECO:0000259" key="2">
    <source>
        <dbReference type="Pfam" id="PF07584"/>
    </source>
</evidence>
<feature type="transmembrane region" description="Helical" evidence="1">
    <location>
        <begin position="56"/>
        <end position="78"/>
    </location>
</feature>
<accession>A0ABZ0IP20</accession>
<protein>
    <submittedName>
        <fullName evidence="3">VWA domain-containing protein</fullName>
    </submittedName>
</protein>
<dbReference type="InterPro" id="IPR024163">
    <property type="entry name" value="Aerotolerance_reg_N"/>
</dbReference>
<evidence type="ECO:0000256" key="1">
    <source>
        <dbReference type="SAM" id="Phobius"/>
    </source>
</evidence>
<dbReference type="Proteomes" id="UP001302349">
    <property type="component" value="Chromosome"/>
</dbReference>
<feature type="transmembrane region" description="Helical" evidence="1">
    <location>
        <begin position="6"/>
        <end position="26"/>
    </location>
</feature>
<reference evidence="3 4" key="1">
    <citation type="journal article" date="2023" name="Microbiol. Resour. Announc.">
        <title>Complete Genome Sequence of Imperialibacter roseus strain P4T.</title>
        <authorList>
            <person name="Tizabi D.R."/>
            <person name="Bachvaroff T."/>
            <person name="Hill R.T."/>
        </authorList>
    </citation>
    <scope>NUCLEOTIDE SEQUENCE [LARGE SCALE GENOMIC DNA]</scope>
    <source>
        <strain evidence="3 4">P4T</strain>
    </source>
</reference>
<dbReference type="PANTHER" id="PTHR37464">
    <property type="entry name" value="BLL2463 PROTEIN"/>
    <property type="match status" value="1"/>
</dbReference>
<feature type="transmembrane region" description="Helical" evidence="1">
    <location>
        <begin position="639"/>
        <end position="658"/>
    </location>
</feature>
<name>A0ABZ0IP20_9BACT</name>
<keyword evidence="1" id="KW-0472">Membrane</keyword>
<dbReference type="EMBL" id="CP136051">
    <property type="protein sequence ID" value="WOK05466.1"/>
    <property type="molecule type" value="Genomic_DNA"/>
</dbReference>
<dbReference type="NCBIfam" id="TIGR02226">
    <property type="entry name" value="two_anch"/>
    <property type="match status" value="1"/>
</dbReference>
<evidence type="ECO:0000313" key="3">
    <source>
        <dbReference type="EMBL" id="WOK05466.1"/>
    </source>
</evidence>
<feature type="domain" description="Aerotolerance regulator N-terminal" evidence="2">
    <location>
        <begin position="1"/>
        <end position="76"/>
    </location>
</feature>
<dbReference type="InterPro" id="IPR011933">
    <property type="entry name" value="Double_TM_dom"/>
</dbReference>
<keyword evidence="1" id="KW-0812">Transmembrane</keyword>
<dbReference type="PANTHER" id="PTHR37464:SF1">
    <property type="entry name" value="BLL2463 PROTEIN"/>
    <property type="match status" value="1"/>
</dbReference>
<keyword evidence="4" id="KW-1185">Reference proteome</keyword>
<dbReference type="Pfam" id="PF07584">
    <property type="entry name" value="BatA"/>
    <property type="match status" value="1"/>
</dbReference>
<dbReference type="RefSeq" id="WP_317488227.1">
    <property type="nucleotide sequence ID" value="NZ_CP136051.1"/>
</dbReference>
<keyword evidence="1" id="KW-1133">Transmembrane helix</keyword>
<evidence type="ECO:0000313" key="4">
    <source>
        <dbReference type="Proteomes" id="UP001302349"/>
    </source>
</evidence>
<proteinExistence type="predicted"/>